<keyword evidence="4" id="KW-1185">Reference proteome</keyword>
<dbReference type="PATRIC" id="fig|292563.3.peg.2299"/>
<dbReference type="InterPro" id="IPR029058">
    <property type="entry name" value="AB_hydrolase_fold"/>
</dbReference>
<feature type="chain" id="PRO_5003938402" evidence="1">
    <location>
        <begin position="22"/>
        <end position="290"/>
    </location>
</feature>
<dbReference type="HOGENOM" id="CLU_054590_7_2_3"/>
<accession>K9YNY0</accession>
<dbReference type="BioCyc" id="CSTA292563:G1353-2207-MONOMER"/>
<gene>
    <name evidence="3" type="ordered locus">Cyast_2203</name>
</gene>
<dbReference type="InterPro" id="IPR002925">
    <property type="entry name" value="Dienelactn_hydro"/>
</dbReference>
<dbReference type="EC" id="3.1.1.45" evidence="3"/>
<evidence type="ECO:0000256" key="1">
    <source>
        <dbReference type="SAM" id="SignalP"/>
    </source>
</evidence>
<keyword evidence="3" id="KW-0378">Hydrolase</keyword>
<dbReference type="AlphaFoldDB" id="K9YNY0"/>
<dbReference type="GO" id="GO:0008806">
    <property type="term" value="F:carboxymethylenebutenolidase activity"/>
    <property type="evidence" value="ECO:0007669"/>
    <property type="project" value="UniProtKB-EC"/>
</dbReference>
<protein>
    <submittedName>
        <fullName evidence="3">Carboxymethylenebutenolidase</fullName>
        <ecNumber evidence="3">3.1.1.45</ecNumber>
    </submittedName>
</protein>
<evidence type="ECO:0000313" key="3">
    <source>
        <dbReference type="EMBL" id="AFZ48152.1"/>
    </source>
</evidence>
<dbReference type="Gene3D" id="3.40.50.1820">
    <property type="entry name" value="alpha/beta hydrolase"/>
    <property type="match status" value="1"/>
</dbReference>
<sequence length="290" mass="32225">MRKFIYFAIASFFLVISFAFFNVNQPTSAKVSDYVQYMAEAHKGDRPIPTGIITQSSDIEVVGEMVEYANLDGEMVSGYISRPAGVEEPLPGVILIHEWWGLNDNIKAMTDKMAAEGYVALAVDLYKGDSADNPDDAMELVQRAIASSSELEDNLKQAYDYLKNQANAPKIASMGWCFGGLWSLNTALLLPTELDAVVIYYGGNITTDPEKLATLEMPILGIFGELDQNPSVELVREFEQVLQSLDKDVEIHIYENADHAFSNSSGTRYNPEAAEDAWEKTTEFLARHLQ</sequence>
<proteinExistence type="predicted"/>
<evidence type="ECO:0000259" key="2">
    <source>
        <dbReference type="Pfam" id="PF01738"/>
    </source>
</evidence>
<dbReference type="EMBL" id="CP003940">
    <property type="protein sequence ID" value="AFZ48152.1"/>
    <property type="molecule type" value="Genomic_DNA"/>
</dbReference>
<organism evidence="3 4">
    <name type="scientific">Cyanobacterium stanieri (strain ATCC 29140 / PCC 7202)</name>
    <dbReference type="NCBI Taxonomy" id="292563"/>
    <lineage>
        <taxon>Bacteria</taxon>
        <taxon>Bacillati</taxon>
        <taxon>Cyanobacteriota</taxon>
        <taxon>Cyanophyceae</taxon>
        <taxon>Oscillatoriophycideae</taxon>
        <taxon>Chroococcales</taxon>
        <taxon>Geminocystaceae</taxon>
        <taxon>Cyanobacterium</taxon>
    </lineage>
</organism>
<dbReference type="Proteomes" id="UP000010483">
    <property type="component" value="Chromosome"/>
</dbReference>
<dbReference type="InterPro" id="IPR051049">
    <property type="entry name" value="Dienelactone_hydrolase-like"/>
</dbReference>
<feature type="signal peptide" evidence="1">
    <location>
        <begin position="1"/>
        <end position="21"/>
    </location>
</feature>
<dbReference type="STRING" id="292563.Cyast_2203"/>
<feature type="domain" description="Dienelactone hydrolase" evidence="2">
    <location>
        <begin position="77"/>
        <end position="288"/>
    </location>
</feature>
<name>K9YNY0_CYASC</name>
<dbReference type="KEGG" id="csn:Cyast_2203"/>
<dbReference type="Pfam" id="PF01738">
    <property type="entry name" value="DLH"/>
    <property type="match status" value="1"/>
</dbReference>
<reference evidence="4" key="1">
    <citation type="journal article" date="2013" name="Proc. Natl. Acad. Sci. U.S.A.">
        <title>Improving the coverage of the cyanobacterial phylum using diversity-driven genome sequencing.</title>
        <authorList>
            <person name="Shih P.M."/>
            <person name="Wu D."/>
            <person name="Latifi A."/>
            <person name="Axen S.D."/>
            <person name="Fewer D.P."/>
            <person name="Talla E."/>
            <person name="Calteau A."/>
            <person name="Cai F."/>
            <person name="Tandeau de Marsac N."/>
            <person name="Rippka R."/>
            <person name="Herdman M."/>
            <person name="Sivonen K."/>
            <person name="Coursin T."/>
            <person name="Laurent T."/>
            <person name="Goodwin L."/>
            <person name="Nolan M."/>
            <person name="Davenport K.W."/>
            <person name="Han C.S."/>
            <person name="Rubin E.M."/>
            <person name="Eisen J.A."/>
            <person name="Woyke T."/>
            <person name="Gugger M."/>
            <person name="Kerfeld C.A."/>
        </authorList>
    </citation>
    <scope>NUCLEOTIDE SEQUENCE [LARGE SCALE GENOMIC DNA]</scope>
    <source>
        <strain evidence="4">ATCC 29140 / PCC 7202</strain>
    </source>
</reference>
<dbReference type="PANTHER" id="PTHR46623:SF6">
    <property type="entry name" value="ALPHA_BETA-HYDROLASES SUPERFAMILY PROTEIN"/>
    <property type="match status" value="1"/>
</dbReference>
<dbReference type="eggNOG" id="COG0412">
    <property type="taxonomic scope" value="Bacteria"/>
</dbReference>
<dbReference type="SUPFAM" id="SSF53474">
    <property type="entry name" value="alpha/beta-Hydrolases"/>
    <property type="match status" value="1"/>
</dbReference>
<dbReference type="PANTHER" id="PTHR46623">
    <property type="entry name" value="CARBOXYMETHYLENEBUTENOLIDASE-RELATED"/>
    <property type="match status" value="1"/>
</dbReference>
<evidence type="ECO:0000313" key="4">
    <source>
        <dbReference type="Proteomes" id="UP000010483"/>
    </source>
</evidence>
<keyword evidence="1" id="KW-0732">Signal</keyword>